<keyword evidence="2" id="KW-1185">Reference proteome</keyword>
<accession>A0A4Q5LHJ6</accession>
<sequence>MTRESIDAIYQRAVNAEAQKLLAYSPQNIVGFPDYGSFTAFLAGKEIPVGFWHYCIDKNFHHIFFKAQRKTLVFMHKQYISGIKMSESGIISLLSDTELAEYD</sequence>
<proteinExistence type="predicted"/>
<name>A0A4Q5LHJ6_9BACT</name>
<dbReference type="EMBL" id="SEWE01000003">
    <property type="protein sequence ID" value="RYU83829.1"/>
    <property type="molecule type" value="Genomic_DNA"/>
</dbReference>
<dbReference type="AlphaFoldDB" id="A0A4Q5LHJ6"/>
<dbReference type="RefSeq" id="WP_129919542.1">
    <property type="nucleotide sequence ID" value="NZ_SEWE01000003.1"/>
</dbReference>
<gene>
    <name evidence="1" type="ORF">EWM57_02490</name>
</gene>
<comment type="caution">
    <text evidence="1">The sequence shown here is derived from an EMBL/GenBank/DDBJ whole genome shotgun (WGS) entry which is preliminary data.</text>
</comment>
<organism evidence="1 2">
    <name type="scientific">Hymenobacter persicinus</name>
    <dbReference type="NCBI Taxonomy" id="2025506"/>
    <lineage>
        <taxon>Bacteria</taxon>
        <taxon>Pseudomonadati</taxon>
        <taxon>Bacteroidota</taxon>
        <taxon>Cytophagia</taxon>
        <taxon>Cytophagales</taxon>
        <taxon>Hymenobacteraceae</taxon>
        <taxon>Hymenobacter</taxon>
    </lineage>
</organism>
<evidence type="ECO:0000313" key="1">
    <source>
        <dbReference type="EMBL" id="RYU83829.1"/>
    </source>
</evidence>
<reference evidence="1 2" key="1">
    <citation type="submission" date="2019-02" db="EMBL/GenBank/DDBJ databases">
        <title>Bacterial novel species isolated from soil.</title>
        <authorList>
            <person name="Jung H.-Y."/>
        </authorList>
    </citation>
    <scope>NUCLEOTIDE SEQUENCE [LARGE SCALE GENOMIC DNA]</scope>
    <source>
        <strain evidence="1 2">1-3-3-3</strain>
    </source>
</reference>
<dbReference type="Proteomes" id="UP000294155">
    <property type="component" value="Unassembled WGS sequence"/>
</dbReference>
<protein>
    <submittedName>
        <fullName evidence="1">Uncharacterized protein</fullName>
    </submittedName>
</protein>
<evidence type="ECO:0000313" key="2">
    <source>
        <dbReference type="Proteomes" id="UP000294155"/>
    </source>
</evidence>